<feature type="binding site" evidence="9">
    <location>
        <position position="303"/>
    </location>
    <ligand>
        <name>Mg(2+)</name>
        <dbReference type="ChEBI" id="CHEBI:18420"/>
        <label>2</label>
    </ligand>
</feature>
<keyword evidence="2 11" id="KW-0696">RNA-directed RNA polymerase</keyword>
<organism evidence="11 12">
    <name type="scientific">ssRNA phage Gerhypos.2_33</name>
    <dbReference type="NCBI Taxonomy" id="2786267"/>
    <lineage>
        <taxon>Viruses</taxon>
        <taxon>Riboviria</taxon>
        <taxon>Orthornavirae</taxon>
        <taxon>Lenarviricota</taxon>
        <taxon>Leviviricetes</taxon>
        <taxon>Timlovirales</taxon>
        <taxon>Blumeviridae</taxon>
        <taxon>Rhohmbavirus</taxon>
        <taxon>Rhohmbavirus sp. 'terrivicinum'</taxon>
    </lineage>
</organism>
<comment type="catalytic activity">
    <reaction evidence="8">
        <text>RNA(n) + a ribonucleoside 5'-triphosphate = RNA(n+1) + diphosphate</text>
        <dbReference type="Rhea" id="RHEA:21248"/>
        <dbReference type="Rhea" id="RHEA-COMP:14527"/>
        <dbReference type="Rhea" id="RHEA-COMP:17342"/>
        <dbReference type="ChEBI" id="CHEBI:33019"/>
        <dbReference type="ChEBI" id="CHEBI:61557"/>
        <dbReference type="ChEBI" id="CHEBI:140395"/>
        <dbReference type="EC" id="2.7.7.48"/>
    </reaction>
</comment>
<dbReference type="GO" id="GO:0000166">
    <property type="term" value="F:nucleotide binding"/>
    <property type="evidence" value="ECO:0007669"/>
    <property type="project" value="UniProtKB-KW"/>
</dbReference>
<evidence type="ECO:0000256" key="8">
    <source>
        <dbReference type="ARBA" id="ARBA00048744"/>
    </source>
</evidence>
<keyword evidence="5" id="KW-0547">Nucleotide-binding</keyword>
<dbReference type="InterPro" id="IPR005093">
    <property type="entry name" value="RNArep_beta"/>
</dbReference>
<gene>
    <name evidence="11" type="primary">Gerhypos.2_33_3</name>
</gene>
<evidence type="ECO:0000256" key="4">
    <source>
        <dbReference type="ARBA" id="ARBA00022695"/>
    </source>
</evidence>
<dbReference type="GeneID" id="80399475"/>
<evidence type="ECO:0000256" key="2">
    <source>
        <dbReference type="ARBA" id="ARBA00022484"/>
    </source>
</evidence>
<evidence type="ECO:0000313" key="12">
    <source>
        <dbReference type="Proteomes" id="UP000676196"/>
    </source>
</evidence>
<dbReference type="Proteomes" id="UP000676196">
    <property type="component" value="Segment"/>
</dbReference>
<evidence type="ECO:0000256" key="1">
    <source>
        <dbReference type="ARBA" id="ARBA00012494"/>
    </source>
</evidence>
<dbReference type="SUPFAM" id="SSF56672">
    <property type="entry name" value="DNA/RNA polymerases"/>
    <property type="match status" value="1"/>
</dbReference>
<dbReference type="InterPro" id="IPR007096">
    <property type="entry name" value="RNA-dir_Rpol_cat_phage"/>
</dbReference>
<dbReference type="Pfam" id="PF03431">
    <property type="entry name" value="RNA_replicase_B"/>
    <property type="match status" value="1"/>
</dbReference>
<dbReference type="GO" id="GO:0003968">
    <property type="term" value="F:RNA-directed RNA polymerase activity"/>
    <property type="evidence" value="ECO:0007669"/>
    <property type="project" value="UniProtKB-KW"/>
</dbReference>
<evidence type="ECO:0000256" key="7">
    <source>
        <dbReference type="ARBA" id="ARBA00030248"/>
    </source>
</evidence>
<feature type="binding site" evidence="9">
    <location>
        <position position="389"/>
    </location>
    <ligand>
        <name>Mg(2+)</name>
        <dbReference type="ChEBI" id="CHEBI:18420"/>
        <label>2</label>
    </ligand>
</feature>
<dbReference type="RefSeq" id="YP_010770225.1">
    <property type="nucleotide sequence ID" value="NC_074201.1"/>
</dbReference>
<keyword evidence="9" id="KW-0479">Metal-binding</keyword>
<dbReference type="PROSITE" id="PS50522">
    <property type="entry name" value="RDRP_PHAGE"/>
    <property type="match status" value="1"/>
</dbReference>
<accession>A0A8S5KYZ1</accession>
<feature type="binding site" evidence="9">
    <location>
        <position position="388"/>
    </location>
    <ligand>
        <name>Mg(2+)</name>
        <dbReference type="ChEBI" id="CHEBI:18420"/>
        <label>2</label>
    </ligand>
</feature>
<evidence type="ECO:0000256" key="5">
    <source>
        <dbReference type="ARBA" id="ARBA00022741"/>
    </source>
</evidence>
<dbReference type="EMBL" id="BK013518">
    <property type="protein sequence ID" value="DAD50412.1"/>
    <property type="molecule type" value="Genomic_RNA"/>
</dbReference>
<keyword evidence="9" id="KW-0460">Magnesium</keyword>
<proteinExistence type="predicted"/>
<protein>
    <recommendedName>
        <fullName evidence="1">RNA-directed RNA polymerase</fullName>
        <ecNumber evidence="1">2.7.7.48</ecNumber>
    </recommendedName>
    <alternativeName>
        <fullName evidence="7">RNA replicase beta chain</fullName>
    </alternativeName>
</protein>
<comment type="cofactor">
    <cofactor evidence="9">
        <name>Mg(2+)</name>
        <dbReference type="ChEBI" id="CHEBI:18420"/>
    </cofactor>
    <text evidence="9">Binds 2 Mg(2+) per subunit.</text>
</comment>
<keyword evidence="4" id="KW-0548">Nucleotidyltransferase</keyword>
<dbReference type="GO" id="GO:0039694">
    <property type="term" value="P:viral RNA genome replication"/>
    <property type="evidence" value="ECO:0007669"/>
    <property type="project" value="InterPro"/>
</dbReference>
<dbReference type="KEGG" id="vg:80399475"/>
<evidence type="ECO:0000313" key="11">
    <source>
        <dbReference type="EMBL" id="DAD50412.1"/>
    </source>
</evidence>
<keyword evidence="3" id="KW-0808">Transferase</keyword>
<evidence type="ECO:0000259" key="10">
    <source>
        <dbReference type="PROSITE" id="PS50522"/>
    </source>
</evidence>
<reference evidence="11" key="1">
    <citation type="submission" date="2020-09" db="EMBL/GenBank/DDBJ databases">
        <title>Leviviricetes taxonomy.</title>
        <authorList>
            <person name="Stockdale S.R."/>
            <person name="Callanan J."/>
            <person name="Adriaenssens E.M."/>
            <person name="Kuhn J.H."/>
            <person name="Rumnieks J."/>
            <person name="Shkoporov A."/>
            <person name="Draper L.A."/>
            <person name="Ross P."/>
            <person name="Hill C."/>
        </authorList>
    </citation>
    <scope>NUCLEOTIDE SEQUENCE</scope>
</reference>
<keyword evidence="6" id="KW-0693">Viral RNA replication</keyword>
<evidence type="ECO:0000256" key="6">
    <source>
        <dbReference type="ARBA" id="ARBA00022953"/>
    </source>
</evidence>
<sequence length="594" mass="67700">MGVSAFRYRTMITVITAYRHLLADIREISGIPFGEPDVITMAWVTIEGPALDKELLKYIEGAGHVPECPEWLSPLWTSVLSSIGDPLRDHPARDSAFLLRLLRQLLLFGYKLEFEPTDEQVKAAIAAFVETDTSIDVFNLNLERDLGDHTPLFVAARRYVGRVTYQCNFNDIIPSHGPGAVFPTSRRSDKALMSSIYASIQHYYDYWEYMDLPMADLDTVQHRLIEEKAYIQSKLTFVPKDSRGPRNICVHPLEAIWIQQGQRRVLERAIQQRLGDRINFRNQTLNARLALSSSRDRDFCTLDLKDASDRLSSKLVSYLFGGNYRYFNATRASHVQLPDGRVHRLRKFAPMGNCLTFPVQSVCFYSVVRAGILCYYGENCSDIYVFGDDILFPSKYYAGVVAALVRAGLVVNAHKSFYRGFFRESCGVDAYNGGDVTPLRWKKWDPSSLSSAISLSTFAKNLRLHGYTITSGYMYKLLRQHWGPLPIGNNPDASGIYEYVDRDLGYLFRNGVVKYNRALQKWQTPIIQGVPVLEQGAFPHDRRRVLESILFVTQRGDNYTVRKDCAEEDGSDAVAYAIPRRIRKMRGWLDVLPK</sequence>
<evidence type="ECO:0000256" key="9">
    <source>
        <dbReference type="PIRSR" id="PIRSR605093-1"/>
    </source>
</evidence>
<dbReference type="EC" id="2.7.7.48" evidence="1"/>
<dbReference type="GO" id="GO:0046872">
    <property type="term" value="F:metal ion binding"/>
    <property type="evidence" value="ECO:0007669"/>
    <property type="project" value="UniProtKB-KW"/>
</dbReference>
<feature type="domain" description="RdRp catalytic" evidence="10">
    <location>
        <begin position="288"/>
        <end position="420"/>
    </location>
</feature>
<dbReference type="InterPro" id="IPR043502">
    <property type="entry name" value="DNA/RNA_pol_sf"/>
</dbReference>
<evidence type="ECO:0000256" key="3">
    <source>
        <dbReference type="ARBA" id="ARBA00022679"/>
    </source>
</evidence>
<name>A0A8S5KYZ1_9VIRU</name>